<dbReference type="InterPro" id="IPR002563">
    <property type="entry name" value="Flavin_Rdtase-like_dom"/>
</dbReference>
<keyword evidence="5" id="KW-1185">Reference proteome</keyword>
<dbReference type="AlphaFoldDB" id="A0AAX6MFX6"/>
<protein>
    <recommendedName>
        <fullName evidence="3">Flavin reductase like domain-containing protein</fullName>
    </recommendedName>
</protein>
<gene>
    <name evidence="4" type="ORF">Daesc_006081</name>
</gene>
<keyword evidence="1" id="KW-0560">Oxidoreductase</keyword>
<sequence length="327" mass="36096">MKSLDGLRWTLKSTRPLYASFNIISTAQEAQLSFLTRRSSGPTGSPRWSHSSKTFERPVKPQKPTQHVLSQPMRAVMRQIPHPVVVITTLENTHSISELGDRSKDQVPPPIPRAMTVSSFTSLSVDPVPRVTFNVSLPSTTYQALMKCGRFNAHILSSDDHGARIADLFTRGNRLPASEEATRDSGEPDLGVLAGLEKLGIQVLGRERWQQEWEQARDYRKQVAATGNTVKSISDVDPPPSGTLPVLQGQGVMHVLKCEYRHLSPPVEGDFDHHAIVIGEVLDIISGGSESENSIALAYADRAYRQIGQKLLDRPLPDQENSLGKKI</sequence>
<dbReference type="SUPFAM" id="SSF50475">
    <property type="entry name" value="FMN-binding split barrel"/>
    <property type="match status" value="1"/>
</dbReference>
<dbReference type="GO" id="GO:0010181">
    <property type="term" value="F:FMN binding"/>
    <property type="evidence" value="ECO:0007669"/>
    <property type="project" value="InterPro"/>
</dbReference>
<dbReference type="PANTHER" id="PTHR30466:SF1">
    <property type="entry name" value="FMN REDUCTASE (NADH) RUTF"/>
    <property type="match status" value="1"/>
</dbReference>
<evidence type="ECO:0000313" key="4">
    <source>
        <dbReference type="EMBL" id="KAK6951560.1"/>
    </source>
</evidence>
<dbReference type="EMBL" id="JBANMG010000006">
    <property type="protein sequence ID" value="KAK6951560.1"/>
    <property type="molecule type" value="Genomic_DNA"/>
</dbReference>
<reference evidence="4 5" key="1">
    <citation type="journal article" date="2024" name="Front Chem Biol">
        <title>Unveiling the potential of Daldinia eschscholtzii MFLUCC 19-0629 through bioactivity and bioinformatics studies for enhanced sustainable agriculture production.</title>
        <authorList>
            <person name="Brooks S."/>
            <person name="Weaver J.A."/>
            <person name="Klomchit A."/>
            <person name="Alharthi S.A."/>
            <person name="Onlamun T."/>
            <person name="Nurani R."/>
            <person name="Vong T.K."/>
            <person name="Alberti F."/>
            <person name="Greco C."/>
        </authorList>
    </citation>
    <scope>NUCLEOTIDE SEQUENCE [LARGE SCALE GENOMIC DNA]</scope>
    <source>
        <strain evidence="4">MFLUCC 19-0629</strain>
    </source>
</reference>
<dbReference type="Proteomes" id="UP001369815">
    <property type="component" value="Unassembled WGS sequence"/>
</dbReference>
<name>A0AAX6MFX6_9PEZI</name>
<evidence type="ECO:0000259" key="3">
    <source>
        <dbReference type="SMART" id="SM00903"/>
    </source>
</evidence>
<dbReference type="SMART" id="SM00903">
    <property type="entry name" value="Flavin_Reduct"/>
    <property type="match status" value="1"/>
</dbReference>
<dbReference type="PANTHER" id="PTHR30466">
    <property type="entry name" value="FLAVIN REDUCTASE"/>
    <property type="match status" value="1"/>
</dbReference>
<feature type="compositionally biased region" description="Polar residues" evidence="2">
    <location>
        <begin position="37"/>
        <end position="52"/>
    </location>
</feature>
<evidence type="ECO:0000256" key="1">
    <source>
        <dbReference type="ARBA" id="ARBA00023002"/>
    </source>
</evidence>
<accession>A0AAX6MFX6</accession>
<dbReference type="InterPro" id="IPR050268">
    <property type="entry name" value="NADH-dep_flavin_reductase"/>
</dbReference>
<proteinExistence type="predicted"/>
<organism evidence="4 5">
    <name type="scientific">Daldinia eschscholtzii</name>
    <dbReference type="NCBI Taxonomy" id="292717"/>
    <lineage>
        <taxon>Eukaryota</taxon>
        <taxon>Fungi</taxon>
        <taxon>Dikarya</taxon>
        <taxon>Ascomycota</taxon>
        <taxon>Pezizomycotina</taxon>
        <taxon>Sordariomycetes</taxon>
        <taxon>Xylariomycetidae</taxon>
        <taxon>Xylariales</taxon>
        <taxon>Hypoxylaceae</taxon>
        <taxon>Daldinia</taxon>
    </lineage>
</organism>
<dbReference type="Pfam" id="PF01613">
    <property type="entry name" value="Flavin_Reduct"/>
    <property type="match status" value="1"/>
</dbReference>
<feature type="region of interest" description="Disordered" evidence="2">
    <location>
        <begin position="37"/>
        <end position="66"/>
    </location>
</feature>
<evidence type="ECO:0000313" key="5">
    <source>
        <dbReference type="Proteomes" id="UP001369815"/>
    </source>
</evidence>
<feature type="domain" description="Flavin reductase like" evidence="3">
    <location>
        <begin position="77"/>
        <end position="306"/>
    </location>
</feature>
<dbReference type="GO" id="GO:0042602">
    <property type="term" value="F:riboflavin reductase (NADPH) activity"/>
    <property type="evidence" value="ECO:0007669"/>
    <property type="project" value="TreeGrafter"/>
</dbReference>
<evidence type="ECO:0000256" key="2">
    <source>
        <dbReference type="SAM" id="MobiDB-lite"/>
    </source>
</evidence>
<dbReference type="InterPro" id="IPR012349">
    <property type="entry name" value="Split_barrel_FMN-bd"/>
</dbReference>
<dbReference type="Gene3D" id="2.30.110.10">
    <property type="entry name" value="Electron Transport, Fmn-binding Protein, Chain A"/>
    <property type="match status" value="1"/>
</dbReference>
<comment type="caution">
    <text evidence="4">The sequence shown here is derived from an EMBL/GenBank/DDBJ whole genome shotgun (WGS) entry which is preliminary data.</text>
</comment>